<dbReference type="InterPro" id="IPR050922">
    <property type="entry name" value="LytR/CpsA/Psr_CW_biosynth"/>
</dbReference>
<feature type="domain" description="Cell envelope-related transcriptional attenuator" evidence="2">
    <location>
        <begin position="79"/>
        <end position="235"/>
    </location>
</feature>
<dbReference type="PANTHER" id="PTHR33392:SF6">
    <property type="entry name" value="POLYISOPRENYL-TEICHOIC ACID--PEPTIDOGLYCAN TEICHOIC ACID TRANSFERASE TAGU"/>
    <property type="match status" value="1"/>
</dbReference>
<evidence type="ECO:0000259" key="2">
    <source>
        <dbReference type="Pfam" id="PF03816"/>
    </source>
</evidence>
<evidence type="ECO:0000313" key="4">
    <source>
        <dbReference type="Proteomes" id="UP001141183"/>
    </source>
</evidence>
<evidence type="ECO:0000256" key="1">
    <source>
        <dbReference type="ARBA" id="ARBA00006068"/>
    </source>
</evidence>
<dbReference type="PANTHER" id="PTHR33392">
    <property type="entry name" value="POLYISOPRENYL-TEICHOIC ACID--PEPTIDOGLYCAN TEICHOIC ACID TRANSFERASE TAGU"/>
    <property type="match status" value="1"/>
</dbReference>
<dbReference type="NCBIfam" id="TIGR00350">
    <property type="entry name" value="lytR_cpsA_psr"/>
    <property type="match status" value="1"/>
</dbReference>
<accession>A0A9X3XIB0</accession>
<dbReference type="Proteomes" id="UP001141183">
    <property type="component" value="Unassembled WGS sequence"/>
</dbReference>
<keyword evidence="4" id="KW-1185">Reference proteome</keyword>
<proteinExistence type="inferred from homology"/>
<organism evidence="3 4">
    <name type="scientific">Clostridium tertium</name>
    <dbReference type="NCBI Taxonomy" id="1559"/>
    <lineage>
        <taxon>Bacteria</taxon>
        <taxon>Bacillati</taxon>
        <taxon>Bacillota</taxon>
        <taxon>Clostridia</taxon>
        <taxon>Eubacteriales</taxon>
        <taxon>Clostridiaceae</taxon>
        <taxon>Clostridium</taxon>
    </lineage>
</organism>
<dbReference type="Gene3D" id="3.40.630.190">
    <property type="entry name" value="LCP protein"/>
    <property type="match status" value="1"/>
</dbReference>
<reference evidence="3" key="1">
    <citation type="submission" date="2022-05" db="EMBL/GenBank/DDBJ databases">
        <title>Draft genome sequence of Clostridium tertium strain CP3 isolated from Peru.</title>
        <authorList>
            <person name="Hurtado R."/>
            <person name="Lima L."/>
            <person name="Sousa T."/>
            <person name="Jaiswal A.K."/>
            <person name="Tiwari S."/>
            <person name="Maturrano L."/>
            <person name="Brenig B."/>
            <person name="Azevedo V."/>
        </authorList>
    </citation>
    <scope>NUCLEOTIDE SEQUENCE</scope>
    <source>
        <strain evidence="3">CP3</strain>
    </source>
</reference>
<dbReference type="EMBL" id="JAMRYU010000001">
    <property type="protein sequence ID" value="MDC4238559.1"/>
    <property type="molecule type" value="Genomic_DNA"/>
</dbReference>
<evidence type="ECO:0000313" key="3">
    <source>
        <dbReference type="EMBL" id="MDC4238559.1"/>
    </source>
</evidence>
<sequence>MKKMSKKKIILLSLLAFILIIISSIASYSYYLSNKVERVDIDRSDVTNTGKEPPKEADDIITIALFGSDFSEYYDVSSADATMILSIDTKNNNIKLCSLMRDIYLDLPQGGKMNLNYTILDGGPSSILKAINYNFNLKIDKFVQVDLARLPKIIDALGGVEIEITPDELQYINSYIDNIDKNNGTTTEHIYNSGIQLLNGTQASAYCRIRYTEGRDFKRTERQRDVLNALFVKFKDINLTEAPGLVNDILPLVTTNLSNSEIISISTKALGMGLNNIEQGRFPSDENIISAGFTDMYHTNIDIEGTTKELHKFIFSIEE</sequence>
<gene>
    <name evidence="3" type="ORF">NE398_00015</name>
</gene>
<comment type="caution">
    <text evidence="3">The sequence shown here is derived from an EMBL/GenBank/DDBJ whole genome shotgun (WGS) entry which is preliminary data.</text>
</comment>
<dbReference type="RefSeq" id="WP_272469931.1">
    <property type="nucleotide sequence ID" value="NZ_JAMRYU010000001.1"/>
</dbReference>
<name>A0A9X3XIB0_9CLOT</name>
<comment type="similarity">
    <text evidence="1">Belongs to the LytR/CpsA/Psr (LCP) family.</text>
</comment>
<protein>
    <submittedName>
        <fullName evidence="3">LCP family protein</fullName>
    </submittedName>
</protein>
<dbReference type="InterPro" id="IPR004474">
    <property type="entry name" value="LytR_CpsA_psr"/>
</dbReference>
<dbReference type="Pfam" id="PF03816">
    <property type="entry name" value="LytR_cpsA_psr"/>
    <property type="match status" value="1"/>
</dbReference>
<dbReference type="AlphaFoldDB" id="A0A9X3XIB0"/>